<dbReference type="Proteomes" id="UP001061958">
    <property type="component" value="Unassembled WGS sequence"/>
</dbReference>
<organism evidence="7 8">
    <name type="scientific">Galdieria partita</name>
    <dbReference type="NCBI Taxonomy" id="83374"/>
    <lineage>
        <taxon>Eukaryota</taxon>
        <taxon>Rhodophyta</taxon>
        <taxon>Bangiophyceae</taxon>
        <taxon>Galdieriales</taxon>
        <taxon>Galdieriaceae</taxon>
        <taxon>Galdieria</taxon>
    </lineage>
</organism>
<comment type="caution">
    <text evidence="7">The sequence shown here is derived from an EMBL/GenBank/DDBJ whole genome shotgun (WGS) entry which is preliminary data.</text>
</comment>
<proteinExistence type="inferred from homology"/>
<dbReference type="PANTHER" id="PTHR42760:SF115">
    <property type="entry name" value="3-OXOACYL-[ACYL-CARRIER-PROTEIN] REDUCTASE FABG"/>
    <property type="match status" value="1"/>
</dbReference>
<dbReference type="OrthoDB" id="1669814at2759"/>
<evidence type="ECO:0000256" key="3">
    <source>
        <dbReference type="ARBA" id="ARBA00060719"/>
    </source>
</evidence>
<comment type="similarity">
    <text evidence="1">Belongs to the short-chain dehydrogenases/reductases (SDR) family.</text>
</comment>
<keyword evidence="8" id="KW-1185">Reference proteome</keyword>
<dbReference type="Gene3D" id="3.40.50.720">
    <property type="entry name" value="NAD(P)-binding Rossmann-like Domain"/>
    <property type="match status" value="1"/>
</dbReference>
<evidence type="ECO:0000313" key="6">
    <source>
        <dbReference type="EMBL" id="GJQ11420.1"/>
    </source>
</evidence>
<dbReference type="GO" id="GO:0005975">
    <property type="term" value="P:carbohydrate metabolic process"/>
    <property type="evidence" value="ECO:0007669"/>
    <property type="project" value="UniProtKB-ARBA"/>
</dbReference>
<dbReference type="InterPro" id="IPR020904">
    <property type="entry name" value="Sc_DH/Rdtase_CS"/>
</dbReference>
<sequence>MSLYNKNILDRFKLDGKIALVTGAAQGIGKALAIALAQAGASAVGLFDLESETLRHTEKELNAHFSSTEIIAFAADVSNADQVNHAISEFASKFGRLDIACNNAGIVFSGVEEKYASENASVEQWKKTLDVDLTGVFLCCQAEAKWMLPQHYGKIINTASMSAHIVNHPQKQAAYNAAKAGVVQLTRTLGAEWADRGVHVNCISPGYINTPITNTPALKPIMDYWVRLTPANRLGEVEDLQGPVVFLASDASSFMFGGEIIPDGGFTLW</sequence>
<dbReference type="Pfam" id="PF13561">
    <property type="entry name" value="adh_short_C2"/>
    <property type="match status" value="1"/>
</dbReference>
<accession>A0A9C7USQ0</accession>
<evidence type="ECO:0000256" key="5">
    <source>
        <dbReference type="ARBA" id="ARBA00070881"/>
    </source>
</evidence>
<dbReference type="InterPro" id="IPR036291">
    <property type="entry name" value="NAD(P)-bd_dom_sf"/>
</dbReference>
<dbReference type="EMBL" id="BQMJ01000024">
    <property type="protein sequence ID" value="GJQ11420.1"/>
    <property type="molecule type" value="Genomic_DNA"/>
</dbReference>
<dbReference type="EMBL" id="BQMJ01000048">
    <property type="protein sequence ID" value="GJQ13897.1"/>
    <property type="molecule type" value="Genomic_DNA"/>
</dbReference>
<gene>
    <name evidence="6" type="ORF">GpartN1_g3211.t1</name>
    <name evidence="7" type="ORF">GpartN1_g5688.t1</name>
</gene>
<evidence type="ECO:0000256" key="4">
    <source>
        <dbReference type="ARBA" id="ARBA00066831"/>
    </source>
</evidence>
<comment type="pathway">
    <text evidence="3">Carbohydrate metabolism; D-arabinitol metabolism.</text>
</comment>
<evidence type="ECO:0000313" key="7">
    <source>
        <dbReference type="EMBL" id="GJQ13897.1"/>
    </source>
</evidence>
<name>A0A9C7USQ0_9RHOD</name>
<dbReference type="PRINTS" id="PR00081">
    <property type="entry name" value="GDHRDH"/>
</dbReference>
<dbReference type="PANTHER" id="PTHR42760">
    <property type="entry name" value="SHORT-CHAIN DEHYDROGENASES/REDUCTASES FAMILY MEMBER"/>
    <property type="match status" value="1"/>
</dbReference>
<reference evidence="7" key="1">
    <citation type="journal article" date="2022" name="Proc. Natl. Acad. Sci. U.S.A.">
        <title>Life cycle and functional genomics of the unicellular red alga Galdieria for elucidating algal and plant evolution and industrial use.</title>
        <authorList>
            <person name="Hirooka S."/>
            <person name="Itabashi T."/>
            <person name="Ichinose T.M."/>
            <person name="Onuma R."/>
            <person name="Fujiwara T."/>
            <person name="Yamashita S."/>
            <person name="Jong L.W."/>
            <person name="Tomita R."/>
            <person name="Iwane A.H."/>
            <person name="Miyagishima S.Y."/>
        </authorList>
    </citation>
    <scope>NUCLEOTIDE SEQUENCE</scope>
    <source>
        <strain evidence="7">NBRC 102759</strain>
    </source>
</reference>
<evidence type="ECO:0000256" key="1">
    <source>
        <dbReference type="ARBA" id="ARBA00006484"/>
    </source>
</evidence>
<dbReference type="PROSITE" id="PS00061">
    <property type="entry name" value="ADH_SHORT"/>
    <property type="match status" value="1"/>
</dbReference>
<dbReference type="PRINTS" id="PR00080">
    <property type="entry name" value="SDRFAMILY"/>
</dbReference>
<dbReference type="GO" id="GO:0047038">
    <property type="term" value="F:D-arabinitol 2-dehydrogenase activity"/>
    <property type="evidence" value="ECO:0007669"/>
    <property type="project" value="UniProtKB-EC"/>
</dbReference>
<dbReference type="EC" id="1.1.1.250" evidence="4"/>
<evidence type="ECO:0000256" key="2">
    <source>
        <dbReference type="ARBA" id="ARBA00023002"/>
    </source>
</evidence>
<dbReference type="SUPFAM" id="SSF51735">
    <property type="entry name" value="NAD(P)-binding Rossmann-fold domains"/>
    <property type="match status" value="1"/>
</dbReference>
<dbReference type="InterPro" id="IPR002347">
    <property type="entry name" value="SDR_fam"/>
</dbReference>
<reference evidence="7" key="2">
    <citation type="submission" date="2022-01" db="EMBL/GenBank/DDBJ databases">
        <authorList>
            <person name="Hirooka S."/>
            <person name="Miyagishima S.Y."/>
        </authorList>
    </citation>
    <scope>NUCLEOTIDE SEQUENCE</scope>
    <source>
        <strain evidence="7">NBRC 102759</strain>
    </source>
</reference>
<dbReference type="FunFam" id="3.40.50.720:FF:000240">
    <property type="entry name" value="SDR family oxidoreductase"/>
    <property type="match status" value="1"/>
</dbReference>
<dbReference type="AlphaFoldDB" id="A0A9C7USQ0"/>
<evidence type="ECO:0000313" key="8">
    <source>
        <dbReference type="Proteomes" id="UP001061958"/>
    </source>
</evidence>
<keyword evidence="2" id="KW-0560">Oxidoreductase</keyword>
<protein>
    <recommendedName>
        <fullName evidence="5">D-arabinitol 2-dehydrogenase [ribulose-forming]</fullName>
        <ecNumber evidence="4">1.1.1.250</ecNumber>
    </recommendedName>
</protein>